<organism evidence="2 3">
    <name type="scientific">Vairimorpha necatrix</name>
    <dbReference type="NCBI Taxonomy" id="6039"/>
    <lineage>
        <taxon>Eukaryota</taxon>
        <taxon>Fungi</taxon>
        <taxon>Fungi incertae sedis</taxon>
        <taxon>Microsporidia</taxon>
        <taxon>Nosematidae</taxon>
        <taxon>Vairimorpha</taxon>
    </lineage>
</organism>
<dbReference type="EMBL" id="CP142737">
    <property type="protein sequence ID" value="WUR05019.1"/>
    <property type="molecule type" value="Genomic_DNA"/>
</dbReference>
<accession>A0AAX4JGD2</accession>
<name>A0AAX4JGD2_9MICR</name>
<dbReference type="GeneID" id="90542866"/>
<evidence type="ECO:0000313" key="3">
    <source>
        <dbReference type="Proteomes" id="UP001334084"/>
    </source>
</evidence>
<keyword evidence="3" id="KW-1185">Reference proteome</keyword>
<dbReference type="RefSeq" id="XP_065331164.1">
    <property type="nucleotide sequence ID" value="XM_065475092.1"/>
</dbReference>
<protein>
    <submittedName>
        <fullName evidence="2">Uncharacterized protein</fullName>
    </submittedName>
</protein>
<proteinExistence type="predicted"/>
<sequence length="394" mass="46142">MILIYCLINCSEYFAITDEDVKDIILLNSIVHEDKLINNHEFLGLQEKYVLMTRSEEENLEKLSPNKENFISFDENTHKSYHILQNLDFKYSNPAPIGTTSETYGASSRTVHYLEDKGNENGKDLQKRNINKLCSTSKPETSLGSCHLKANLKYTEEDLSKANKTDDFNNNTPPVKNVSSHIKTHKVKKQKPSKVPLLTILSRKCHRQLKRNKQKLDIVNNLNASVIVNLPKFNNKTKEEYEKNRLFVKKMFVHLNHSVKRHFSKIFKAIEEEELPSSFKINFIKIRDFFTYIIAGLEERGKKNLAYNMHAHMIIKKNKFWIEILTLFAKTSFISILNLLNNELTNFYDDVEDIVYHFGEITKKFTVIDRRRDKYIKSFKNMNKCLSDLLKFNA</sequence>
<evidence type="ECO:0000256" key="1">
    <source>
        <dbReference type="SAM" id="MobiDB-lite"/>
    </source>
</evidence>
<feature type="compositionally biased region" description="Polar residues" evidence="1">
    <location>
        <begin position="168"/>
        <end position="181"/>
    </location>
</feature>
<dbReference type="Proteomes" id="UP001334084">
    <property type="component" value="Chromosome 12"/>
</dbReference>
<dbReference type="KEGG" id="vnx:VNE69_12004"/>
<gene>
    <name evidence="2" type="ORF">VNE69_12004</name>
</gene>
<evidence type="ECO:0000313" key="2">
    <source>
        <dbReference type="EMBL" id="WUR05019.1"/>
    </source>
</evidence>
<dbReference type="AlphaFoldDB" id="A0AAX4JGD2"/>
<reference evidence="2" key="1">
    <citation type="journal article" date="2024" name="BMC Genomics">
        <title>Functional annotation of a divergent genome using sequence and structure-based similarity.</title>
        <authorList>
            <person name="Svedberg D."/>
            <person name="Winiger R.R."/>
            <person name="Berg A."/>
            <person name="Sharma H."/>
            <person name="Tellgren-Roth C."/>
            <person name="Debrunner-Vossbrinck B.A."/>
            <person name="Vossbrinck C.R."/>
            <person name="Barandun J."/>
        </authorList>
    </citation>
    <scope>NUCLEOTIDE SEQUENCE</scope>
    <source>
        <strain evidence="2">Illinois isolate</strain>
    </source>
</reference>
<feature type="region of interest" description="Disordered" evidence="1">
    <location>
        <begin position="163"/>
        <end position="188"/>
    </location>
</feature>